<protein>
    <recommendedName>
        <fullName evidence="7">Thioredoxin domain-containing protein</fullName>
    </recommendedName>
</protein>
<dbReference type="Gene3D" id="3.40.30.10">
    <property type="entry name" value="Glutaredoxin"/>
    <property type="match status" value="1"/>
</dbReference>
<name>A0ABM8HWS5_9BACT</name>
<evidence type="ECO:0000256" key="5">
    <source>
        <dbReference type="ARBA" id="ARBA00023284"/>
    </source>
</evidence>
<evidence type="ECO:0000256" key="1">
    <source>
        <dbReference type="ARBA" id="ARBA00005791"/>
    </source>
</evidence>
<feature type="chain" id="PRO_5047003530" description="Thioredoxin domain-containing protein" evidence="6">
    <location>
        <begin position="22"/>
        <end position="284"/>
    </location>
</feature>
<keyword evidence="4" id="KW-1015">Disulfide bond</keyword>
<comment type="similarity">
    <text evidence="1">Belongs to the thioredoxin family. DsbA subfamily.</text>
</comment>
<keyword evidence="5" id="KW-0676">Redox-active center</keyword>
<dbReference type="InterPro" id="IPR013766">
    <property type="entry name" value="Thioredoxin_domain"/>
</dbReference>
<dbReference type="RefSeq" id="WP_221248979.1">
    <property type="nucleotide sequence ID" value="NZ_AP024355.1"/>
</dbReference>
<feature type="domain" description="Thioredoxin" evidence="7">
    <location>
        <begin position="92"/>
        <end position="277"/>
    </location>
</feature>
<keyword evidence="9" id="KW-1185">Reference proteome</keyword>
<evidence type="ECO:0000259" key="7">
    <source>
        <dbReference type="PROSITE" id="PS51352"/>
    </source>
</evidence>
<dbReference type="Pfam" id="PF13462">
    <property type="entry name" value="Thioredoxin_4"/>
    <property type="match status" value="1"/>
</dbReference>
<evidence type="ECO:0000256" key="3">
    <source>
        <dbReference type="ARBA" id="ARBA00023002"/>
    </source>
</evidence>
<dbReference type="Proteomes" id="UP001319827">
    <property type="component" value="Chromosome"/>
</dbReference>
<dbReference type="PANTHER" id="PTHR13887">
    <property type="entry name" value="GLUTATHIONE S-TRANSFERASE KAPPA"/>
    <property type="match status" value="1"/>
</dbReference>
<keyword evidence="3" id="KW-0560">Oxidoreductase</keyword>
<evidence type="ECO:0000313" key="9">
    <source>
        <dbReference type="Proteomes" id="UP001319827"/>
    </source>
</evidence>
<accession>A0ABM8HWS5</accession>
<evidence type="ECO:0000256" key="2">
    <source>
        <dbReference type="ARBA" id="ARBA00022729"/>
    </source>
</evidence>
<evidence type="ECO:0000313" key="8">
    <source>
        <dbReference type="EMBL" id="BCR05562.1"/>
    </source>
</evidence>
<dbReference type="InterPro" id="IPR011044">
    <property type="entry name" value="Quino_amine_DH_bsu"/>
</dbReference>
<gene>
    <name evidence="8" type="ORF">DESUT3_26310</name>
</gene>
<dbReference type="PROSITE" id="PS51352">
    <property type="entry name" value="THIOREDOXIN_2"/>
    <property type="match status" value="1"/>
</dbReference>
<proteinExistence type="inferred from homology"/>
<dbReference type="SUPFAM" id="SSF52833">
    <property type="entry name" value="Thioredoxin-like"/>
    <property type="match status" value="1"/>
</dbReference>
<reference evidence="8 9" key="1">
    <citation type="journal article" date="2016" name="C (Basel)">
        <title>Selective Growth of and Electricity Production by Marine Exoelectrogenic Bacteria in Self-Aggregated Hydrogel of Microbially Reduced Graphene Oxide.</title>
        <authorList>
            <person name="Yoshida N."/>
            <person name="Goto Y."/>
            <person name="Miyata Y."/>
        </authorList>
    </citation>
    <scope>NUCLEOTIDE SEQUENCE [LARGE SCALE GENOMIC DNA]</scope>
    <source>
        <strain evidence="8 9">NIT-T3</strain>
    </source>
</reference>
<reference evidence="8 9" key="2">
    <citation type="journal article" date="2021" name="Int. J. Syst. Evol. Microbiol.">
        <title>Isolation and Polyphasic Characterization of Desulfuromonas versatilis sp. Nov., an Electrogenic Bacteria Capable of Versatile Metabolism Isolated from a Graphene Oxide-Reducing Enrichment Culture.</title>
        <authorList>
            <person name="Xie L."/>
            <person name="Yoshida N."/>
            <person name="Ishii S."/>
            <person name="Meng L."/>
        </authorList>
    </citation>
    <scope>NUCLEOTIDE SEQUENCE [LARGE SCALE GENOMIC DNA]</scope>
    <source>
        <strain evidence="8 9">NIT-T3</strain>
    </source>
</reference>
<dbReference type="PANTHER" id="PTHR13887:SF14">
    <property type="entry name" value="DISULFIDE BOND FORMATION PROTEIN D"/>
    <property type="match status" value="1"/>
</dbReference>
<organism evidence="8 9">
    <name type="scientific">Desulfuromonas versatilis</name>
    <dbReference type="NCBI Taxonomy" id="2802975"/>
    <lineage>
        <taxon>Bacteria</taxon>
        <taxon>Pseudomonadati</taxon>
        <taxon>Thermodesulfobacteriota</taxon>
        <taxon>Desulfuromonadia</taxon>
        <taxon>Desulfuromonadales</taxon>
        <taxon>Desulfuromonadaceae</taxon>
        <taxon>Desulfuromonas</taxon>
    </lineage>
</organism>
<sequence length="284" mass="30879">MKMLATMAGGLLALQLGSAQAAGTLDWQEGPALKLEEAPLAVRVDAEGQKIYVMGDGGNILVYSQGGELQGKIPAGSGTDGFELLPGGDRLLLKNSRAKTLKVVELSFVQEFDLSASPTLGPADAPVSVVVFDDFQCPYCARLAPQLKQLLTSYPEKVKVVFKNFPLRSHPFARSAAIAALAAHRQGRFWDYHDLLFANYNQLDDGKFQQFAQQLQLDLERFEQDRQDPELWALITRDTGEGVEGGVRGTPTVFVNGRLLKNKSPEGFAEAIEGALGRGGRKMK</sequence>
<keyword evidence="2 6" id="KW-0732">Signal</keyword>
<dbReference type="SUPFAM" id="SSF50969">
    <property type="entry name" value="YVTN repeat-like/Quinoprotein amine dehydrogenase"/>
    <property type="match status" value="1"/>
</dbReference>
<evidence type="ECO:0000256" key="6">
    <source>
        <dbReference type="SAM" id="SignalP"/>
    </source>
</evidence>
<dbReference type="InterPro" id="IPR012336">
    <property type="entry name" value="Thioredoxin-like_fold"/>
</dbReference>
<dbReference type="InterPro" id="IPR036249">
    <property type="entry name" value="Thioredoxin-like_sf"/>
</dbReference>
<dbReference type="EMBL" id="AP024355">
    <property type="protein sequence ID" value="BCR05562.1"/>
    <property type="molecule type" value="Genomic_DNA"/>
</dbReference>
<evidence type="ECO:0000256" key="4">
    <source>
        <dbReference type="ARBA" id="ARBA00023157"/>
    </source>
</evidence>
<feature type="signal peptide" evidence="6">
    <location>
        <begin position="1"/>
        <end position="21"/>
    </location>
</feature>